<comment type="caution">
    <text evidence="4">The sequence shown here is derived from an EMBL/GenBank/DDBJ whole genome shotgun (WGS) entry which is preliminary data.</text>
</comment>
<evidence type="ECO:0000313" key="5">
    <source>
        <dbReference type="Proteomes" id="UP001524499"/>
    </source>
</evidence>
<keyword evidence="1 2" id="KW-0732">Signal</keyword>
<dbReference type="SUPFAM" id="SSF88713">
    <property type="entry name" value="Glycoside hydrolase/deacetylase"/>
    <property type="match status" value="1"/>
</dbReference>
<gene>
    <name evidence="4" type="primary">pgaB</name>
    <name evidence="4" type="ORF">NP590_02070</name>
</gene>
<name>A0ABT1TBQ3_9GAMM</name>
<dbReference type="Pfam" id="PF01522">
    <property type="entry name" value="Polysacc_deac_1"/>
    <property type="match status" value="1"/>
</dbReference>
<keyword evidence="5" id="KW-1185">Reference proteome</keyword>
<evidence type="ECO:0000256" key="2">
    <source>
        <dbReference type="SAM" id="SignalP"/>
    </source>
</evidence>
<dbReference type="PROSITE" id="PS51677">
    <property type="entry name" value="NODB"/>
    <property type="match status" value="1"/>
</dbReference>
<dbReference type="PANTHER" id="PTHR34216">
    <property type="match status" value="1"/>
</dbReference>
<feature type="domain" description="NodB homology" evidence="3">
    <location>
        <begin position="93"/>
        <end position="326"/>
    </location>
</feature>
<dbReference type="Gene3D" id="3.20.20.80">
    <property type="entry name" value="Glycosidases"/>
    <property type="match status" value="1"/>
</dbReference>
<dbReference type="InterPro" id="IPR011330">
    <property type="entry name" value="Glyco_hydro/deAcase_b/a-brl"/>
</dbReference>
<evidence type="ECO:0000259" key="3">
    <source>
        <dbReference type="PROSITE" id="PS51677"/>
    </source>
</evidence>
<dbReference type="NCBIfam" id="TIGR03938">
    <property type="entry name" value="deacetyl_PgaB"/>
    <property type="match status" value="1"/>
</dbReference>
<evidence type="ECO:0000313" key="4">
    <source>
        <dbReference type="EMBL" id="MCQ8102878.1"/>
    </source>
</evidence>
<protein>
    <submittedName>
        <fullName evidence="4">Poly-beta-1,6-N-acetyl-D-glucosamine N-deacetylase PgaB</fullName>
    </submittedName>
</protein>
<organism evidence="4 5">
    <name type="scientific">Methylomonas subterranea</name>
    <dbReference type="NCBI Taxonomy" id="2952225"/>
    <lineage>
        <taxon>Bacteria</taxon>
        <taxon>Pseudomonadati</taxon>
        <taxon>Pseudomonadota</taxon>
        <taxon>Gammaproteobacteria</taxon>
        <taxon>Methylococcales</taxon>
        <taxon>Methylococcaceae</taxon>
        <taxon>Methylomonas</taxon>
    </lineage>
</organism>
<proteinExistence type="predicted"/>
<dbReference type="InterPro" id="IPR032772">
    <property type="entry name" value="PGA_deacetylase_PgaB_C"/>
</dbReference>
<sequence length="633" mass="71486">MPRNFYWLLALLLGYWLTASAWADGGAPTADFLVLNYHDVVAESAPGAPEAHFAVDKKNLEAQFAWLNTNGYKVIGIQTLLDAAKGRQALPSKAVLLSFDDGYLSFYTDVLPLLKKYNFPAVAAIVGAWLDKPNPPGQTALMSAAQVREAMQSGLVEIASHGYDLHRGIIVNALGDHQSAATARAYLGDNHESEESYRQRIFQALEKSSEHLFQTLGVRPRVMAWPYGDYNAVSLEAARRAGMPLTMGLGDGGNTLADLGAMRRLIVTGNPDIRQFSQLLREKRLAQRLRVAQVDLDYVYDDDPRQTERNIDLLLDRIKHSGVNTVFLQAFADPDGDGIAGELYFPNRHLPVRRDLFNHVALRLRSHAKVKVYAWLPIMAYRTALPPDWYVHEWRDGGGQLSAKRRLSPFNPAARRFIGEIFEDLAIHCDFNGILYHDDGVLSDFEDASAPALAFAHEVWGLPADFETLHADAGLRMTWGRHKTRLLADFTDYLTDRVKFYRPYVKTARNLFALPVLNENSEEWYAQSLAVFLQHYDYAAVEAMPFMEEAEEPLAWLQSLASKVAAHPAGPDKTIFELQTFDWTKQQAIPSEVFIEHVRWLERHGARHIGYYPDDFHLDHPKLPDLQKLFSEK</sequence>
<dbReference type="Proteomes" id="UP001524499">
    <property type="component" value="Unassembled WGS sequence"/>
</dbReference>
<reference evidence="4 5" key="1">
    <citation type="submission" date="2022-07" db="EMBL/GenBank/DDBJ databases">
        <title>Methylomonas rivi sp. nov., Methylomonas rosea sp. nov., Methylomonas aureus sp. nov. and Methylomonas subterranea sp. nov., four novel methanotrophs isolated from a freshwater creek and the deep terrestrial subsurface.</title>
        <authorList>
            <person name="Abin C."/>
            <person name="Sankaranarayanan K."/>
            <person name="Garner C."/>
            <person name="Sindelar R."/>
            <person name="Kotary K."/>
            <person name="Garner R."/>
            <person name="Barclay S."/>
            <person name="Lawson P."/>
            <person name="Krumholz L."/>
        </authorList>
    </citation>
    <scope>NUCLEOTIDE SEQUENCE [LARGE SCALE GENOMIC DNA]</scope>
    <source>
        <strain evidence="4 5">SURF-2</strain>
    </source>
</reference>
<dbReference type="InterPro" id="IPR051398">
    <property type="entry name" value="Polysacch_Deacetylase"/>
</dbReference>
<feature type="signal peptide" evidence="2">
    <location>
        <begin position="1"/>
        <end position="23"/>
    </location>
</feature>
<dbReference type="InterPro" id="IPR002509">
    <property type="entry name" value="NODB_dom"/>
</dbReference>
<dbReference type="RefSeq" id="WP_256600499.1">
    <property type="nucleotide sequence ID" value="NZ_JANIBJ010000002.1"/>
</dbReference>
<dbReference type="Pfam" id="PF14883">
    <property type="entry name" value="GHL13"/>
    <property type="match status" value="1"/>
</dbReference>
<dbReference type="InterPro" id="IPR023854">
    <property type="entry name" value="PGA_deacetylase_PgaB"/>
</dbReference>
<feature type="chain" id="PRO_5045095209" evidence="2">
    <location>
        <begin position="24"/>
        <end position="633"/>
    </location>
</feature>
<dbReference type="EMBL" id="JANIBJ010000002">
    <property type="protein sequence ID" value="MCQ8102878.1"/>
    <property type="molecule type" value="Genomic_DNA"/>
</dbReference>
<dbReference type="Gene3D" id="3.20.20.370">
    <property type="entry name" value="Glycoside hydrolase/deacetylase"/>
    <property type="match status" value="1"/>
</dbReference>
<dbReference type="PANTHER" id="PTHR34216:SF7">
    <property type="entry name" value="POLY-BETA-1,6-N-ACETYL-D-GLUCOSAMINE N-DEACETYLASE"/>
    <property type="match status" value="1"/>
</dbReference>
<accession>A0ABT1TBQ3</accession>
<evidence type="ECO:0000256" key="1">
    <source>
        <dbReference type="ARBA" id="ARBA00022729"/>
    </source>
</evidence>